<dbReference type="AlphaFoldDB" id="A0A1G7DLC0"/>
<evidence type="ECO:0000256" key="1">
    <source>
        <dbReference type="SAM" id="Phobius"/>
    </source>
</evidence>
<protein>
    <recommendedName>
        <fullName evidence="4">AsmA-like C-terminal region</fullName>
    </recommendedName>
</protein>
<evidence type="ECO:0008006" key="4">
    <source>
        <dbReference type="Google" id="ProtNLM"/>
    </source>
</evidence>
<keyword evidence="3" id="KW-1185">Reference proteome</keyword>
<dbReference type="EMBL" id="FNAV01000004">
    <property type="protein sequence ID" value="SDE52357.1"/>
    <property type="molecule type" value="Genomic_DNA"/>
</dbReference>
<keyword evidence="1" id="KW-0472">Membrane</keyword>
<proteinExistence type="predicted"/>
<gene>
    <name evidence="2" type="ORF">SAMN04488105_104297</name>
</gene>
<reference evidence="3" key="1">
    <citation type="submission" date="2016-10" db="EMBL/GenBank/DDBJ databases">
        <authorList>
            <person name="Varghese N."/>
            <person name="Submissions S."/>
        </authorList>
    </citation>
    <scope>NUCLEOTIDE SEQUENCE [LARGE SCALE GENOMIC DNA]</scope>
    <source>
        <strain evidence="3">DSM 10146</strain>
    </source>
</reference>
<accession>A0A1G7DLC0</accession>
<feature type="transmembrane region" description="Helical" evidence="1">
    <location>
        <begin position="24"/>
        <end position="47"/>
    </location>
</feature>
<dbReference type="RefSeq" id="WP_242661647.1">
    <property type="nucleotide sequence ID" value="NZ_FNAV01000004.1"/>
</dbReference>
<organism evidence="2 3">
    <name type="scientific">Salipiger thiooxidans</name>
    <dbReference type="NCBI Taxonomy" id="282683"/>
    <lineage>
        <taxon>Bacteria</taxon>
        <taxon>Pseudomonadati</taxon>
        <taxon>Pseudomonadota</taxon>
        <taxon>Alphaproteobacteria</taxon>
        <taxon>Rhodobacterales</taxon>
        <taxon>Roseobacteraceae</taxon>
        <taxon>Salipiger</taxon>
    </lineage>
</organism>
<keyword evidence="1" id="KW-1133">Transmembrane helix</keyword>
<keyword evidence="1" id="KW-0812">Transmembrane</keyword>
<name>A0A1G7DLC0_9RHOB</name>
<evidence type="ECO:0000313" key="3">
    <source>
        <dbReference type="Proteomes" id="UP000198994"/>
    </source>
</evidence>
<evidence type="ECO:0000313" key="2">
    <source>
        <dbReference type="EMBL" id="SDE52357.1"/>
    </source>
</evidence>
<dbReference type="Proteomes" id="UP000198994">
    <property type="component" value="Unassembled WGS sequence"/>
</dbReference>
<sequence length="1099" mass="115348">MSEESTESATERPVPRRRGRKRRLAGGVFAVLSVLALLVGAGVLALIGRPLSAPDWLRARIEARLNEAVPGLDFRFGDVRLLVQSDALARIVLTDVDIRTDSGAPVATLADLEAGLAPAPLLRGEVALRAARLSGAMLSLRRDEDGRLGLALGDVFASGTRMPDFPTIIAQVDAAVADPRLAGLQELRAEALTIRYEDARAGRGWTADGGRLSLTREDGRLRLAGDVSLLGRGDVAATLAINAESVIGETSGSFGLNLTGLDSQDIASQSPALAWLEALRAPISGALRGTATEDGQLGALNATLQIGEGVLQPNARTRPIPFQLGRTYFSYDPATTTLTFDEITVASALGTMVSDGRAVLHGVDGGWPDGMTGQFRVTRFEADPEGFLDRPLTLAGAELDWQLDFRPFRYRLGRLRSTDPALPLRLSGELAAESDGWRLAVDGQIEELSAETLLSHWPEAAAPPARRWVAENIHAGSVHDGIFALRMAPGEPVKSYIDARVEGVELTYAKHLPRLEDATGQLTIYDNRLAAIIESGHVTPPEGGQIDGTGTRFVIPDLRAKPASGEVTLAASGPLVAALSYLDSPKLEIMRKAGKPVQLGEGHAEVTGRIVVPLKRGAKREEMEITAQGVLTGVSSDEVVPGKTLSSDRLLLDLDDSRLVISGPADMSGVPFEGSWTQPLAPDSGSRVAGEITLSEPVAKALGLKLAPGTITGSGKGQLTVEIDKGQVPRFSLASSLAGVGLSLPQIGWSLSQGGTGTFEVEGRLSSPVSVDRLALKAAGLDAAGSLALDGAGQFSSLTLPRLRVAGWLDASAVLSARGRGAAPAVRLTSGRLDMRRAPFGTGASGGGGAGGGGPITVDLDRLDITDTMYLTAFKGAFQSNGGLDGSFEARVGGTAPIKGRIIPQHGRSAMRLQSRDAGDVLAGAGIFRNVQDGTFDLTLTPVQGRAGEYDGALEIEGARLKNAPAITGLLDAVSVVGLIDELNGSGLFFSEVEARFRLTPQQVIVSRSSAVGPSMGISMDGYYNLGSRTMDMQGVLSPVYIINGIGRLFARKGEGLIGFNFNLAGPVDAPRTSVNPLSVFTPGMFRDIFRRPPPSVTQ</sequence>
<dbReference type="STRING" id="282683.SAMN04488105_104297"/>